<sequence>MVTNTGRWGMVLALCTVTLAGCGERHDTQPPAPAAVASPPPAPCSEPAAATPAAPAPSPAATMTAPSPAATMTAPAPAARAAASQGSKGAKEGKKGKAELTVKRLVVAEGVENREPVEPGTTFSVPATERIYAFVELENRGESAGEVTVEFVPPDGGEPVGNVTLGVGVSPRWRTWAFTRGARKVGEWTALVRSETGEVLASAPFEVTL</sequence>
<dbReference type="InterPro" id="IPR022606">
    <property type="entry name" value="DUF2914"/>
</dbReference>
<dbReference type="RefSeq" id="WP_242515816.1">
    <property type="nucleotide sequence ID" value="NZ_CP012670.1"/>
</dbReference>
<dbReference type="Proteomes" id="UP000295781">
    <property type="component" value="Chromosome"/>
</dbReference>
<dbReference type="Pfam" id="PF11141">
    <property type="entry name" value="DUF2914"/>
    <property type="match status" value="1"/>
</dbReference>
<dbReference type="AlphaFoldDB" id="A0A4P2PU70"/>
<feature type="compositionally biased region" description="Low complexity" evidence="1">
    <location>
        <begin position="45"/>
        <end position="84"/>
    </location>
</feature>
<accession>A0A4P2PU70</accession>
<feature type="domain" description="DUF2914" evidence="2">
    <location>
        <begin position="159"/>
        <end position="207"/>
    </location>
</feature>
<dbReference type="PROSITE" id="PS51257">
    <property type="entry name" value="PROKAR_LIPOPROTEIN"/>
    <property type="match status" value="1"/>
</dbReference>
<gene>
    <name evidence="3" type="ORF">SOCEGT47_005730</name>
</gene>
<feature type="compositionally biased region" description="Pro residues" evidence="1">
    <location>
        <begin position="30"/>
        <end position="44"/>
    </location>
</feature>
<proteinExistence type="predicted"/>
<dbReference type="EMBL" id="CP012670">
    <property type="protein sequence ID" value="AUX20110.1"/>
    <property type="molecule type" value="Genomic_DNA"/>
</dbReference>
<name>A0A4P2PU70_SORCE</name>
<evidence type="ECO:0000256" key="1">
    <source>
        <dbReference type="SAM" id="MobiDB-lite"/>
    </source>
</evidence>
<organism evidence="3 4">
    <name type="scientific">Sorangium cellulosum</name>
    <name type="common">Polyangium cellulosum</name>
    <dbReference type="NCBI Taxonomy" id="56"/>
    <lineage>
        <taxon>Bacteria</taxon>
        <taxon>Pseudomonadati</taxon>
        <taxon>Myxococcota</taxon>
        <taxon>Polyangia</taxon>
        <taxon>Polyangiales</taxon>
        <taxon>Polyangiaceae</taxon>
        <taxon>Sorangium</taxon>
    </lineage>
</organism>
<evidence type="ECO:0000313" key="4">
    <source>
        <dbReference type="Proteomes" id="UP000295781"/>
    </source>
</evidence>
<feature type="region of interest" description="Disordered" evidence="1">
    <location>
        <begin position="27"/>
        <end position="97"/>
    </location>
</feature>
<evidence type="ECO:0000313" key="3">
    <source>
        <dbReference type="EMBL" id="AUX20110.1"/>
    </source>
</evidence>
<protein>
    <recommendedName>
        <fullName evidence="2">DUF2914 domain-containing protein</fullName>
    </recommendedName>
</protein>
<evidence type="ECO:0000259" key="2">
    <source>
        <dbReference type="Pfam" id="PF11141"/>
    </source>
</evidence>
<reference evidence="3 4" key="1">
    <citation type="submission" date="2015-09" db="EMBL/GenBank/DDBJ databases">
        <title>Sorangium comparison.</title>
        <authorList>
            <person name="Zaburannyi N."/>
            <person name="Bunk B."/>
            <person name="Overmann J."/>
            <person name="Mueller R."/>
        </authorList>
    </citation>
    <scope>NUCLEOTIDE SEQUENCE [LARGE SCALE GENOMIC DNA]</scope>
    <source>
        <strain evidence="3 4">So ceGT47</strain>
    </source>
</reference>